<dbReference type="Proteomes" id="UP001377168">
    <property type="component" value="Unassembled WGS sequence"/>
</dbReference>
<protein>
    <submittedName>
        <fullName evidence="1">GNAT family N-acetyltransferase</fullName>
        <ecNumber evidence="1">2.3.1.-</ecNumber>
    </submittedName>
</protein>
<dbReference type="EC" id="2.3.1.-" evidence="1"/>
<comment type="caution">
    <text evidence="1">The sequence shown here is derived from an EMBL/GenBank/DDBJ whole genome shotgun (WGS) entry which is preliminary data.</text>
</comment>
<gene>
    <name evidence="1" type="ORF">WKI67_28605</name>
</gene>
<sequence>MSVEVRQGTTEDREQLVRLIHEAFRDDPVSRWVFPDPAEFHRAHAPFLGVFLDLALAVGRVDVTEDGSAAALWFPRKPGAAGEGDVDDETGARLMAIAGRSRVRAETVGRLTDEVHPHDRSHEYLQLIAVSPQHQGQGRGTALLAPALERCDRDGVPAYLEASNPGSRRLYERLGFTFTGTAVHLPDGPVMWPMWREPRGR</sequence>
<keyword evidence="1" id="KW-0808">Transferase</keyword>
<evidence type="ECO:0000313" key="2">
    <source>
        <dbReference type="Proteomes" id="UP001377168"/>
    </source>
</evidence>
<keyword evidence="2" id="KW-1185">Reference proteome</keyword>
<reference evidence="1" key="1">
    <citation type="submission" date="2024-03" db="EMBL/GenBank/DDBJ databases">
        <title>Novel Streptomyces species of biotechnological and ecological value are a feature of Machair soil.</title>
        <authorList>
            <person name="Prole J.R."/>
            <person name="Goodfellow M."/>
            <person name="Allenby N."/>
            <person name="Ward A.C."/>
        </authorList>
    </citation>
    <scope>NUCLEOTIDE SEQUENCE</scope>
    <source>
        <strain evidence="1">MS2.AVA.5</strain>
    </source>
</reference>
<name>A0ACC6Q0W9_9ACTN</name>
<proteinExistence type="predicted"/>
<dbReference type="EMBL" id="JBBKAJ010000022">
    <property type="protein sequence ID" value="MEJ8637334.1"/>
    <property type="molecule type" value="Genomic_DNA"/>
</dbReference>
<evidence type="ECO:0000313" key="1">
    <source>
        <dbReference type="EMBL" id="MEJ8637334.1"/>
    </source>
</evidence>
<keyword evidence="1" id="KW-0012">Acyltransferase</keyword>
<accession>A0ACC6Q0W9</accession>
<organism evidence="1 2">
    <name type="scientific">Streptomyces achmelvichensis</name>
    <dbReference type="NCBI Taxonomy" id="3134111"/>
    <lineage>
        <taxon>Bacteria</taxon>
        <taxon>Bacillati</taxon>
        <taxon>Actinomycetota</taxon>
        <taxon>Actinomycetes</taxon>
        <taxon>Kitasatosporales</taxon>
        <taxon>Streptomycetaceae</taxon>
        <taxon>Streptomyces</taxon>
    </lineage>
</organism>